<comment type="caution">
    <text evidence="1">The sequence shown here is derived from an EMBL/GenBank/DDBJ whole genome shotgun (WGS) entry which is preliminary data.</text>
</comment>
<dbReference type="Proteomes" id="UP001604336">
    <property type="component" value="Unassembled WGS sequence"/>
</dbReference>
<sequence length="121" mass="14003">MPCLDARVNQNNNQLGIDGSLATEFYSTIQIEVEKSYLDQNQDLTDIDHHPVHEEEGGKTLEENFNPLNDYQLARDREMSQIRPPLRFHNLDFVYTLTIHDSLDLEPNSYEQAIGNKQSKI</sequence>
<proteinExistence type="predicted"/>
<keyword evidence="2" id="KW-1185">Reference proteome</keyword>
<accession>A0ABD1PRH3</accession>
<evidence type="ECO:0000313" key="1">
    <source>
        <dbReference type="EMBL" id="KAL2466207.1"/>
    </source>
</evidence>
<dbReference type="EMBL" id="JBFOLK010000013">
    <property type="protein sequence ID" value="KAL2466207.1"/>
    <property type="molecule type" value="Genomic_DNA"/>
</dbReference>
<gene>
    <name evidence="1" type="ORF">Adt_42058</name>
</gene>
<protein>
    <submittedName>
        <fullName evidence="1">Uncharacterized protein</fullName>
    </submittedName>
</protein>
<reference evidence="2" key="1">
    <citation type="submission" date="2024-07" db="EMBL/GenBank/DDBJ databases">
        <title>Two chromosome-level genome assemblies of Korean endemic species Abeliophyllum distichum and Forsythia ovata (Oleaceae).</title>
        <authorList>
            <person name="Jang H."/>
        </authorList>
    </citation>
    <scope>NUCLEOTIDE SEQUENCE [LARGE SCALE GENOMIC DNA]</scope>
</reference>
<name>A0ABD1PRH3_9LAMI</name>
<evidence type="ECO:0000313" key="2">
    <source>
        <dbReference type="Proteomes" id="UP001604336"/>
    </source>
</evidence>
<organism evidence="1 2">
    <name type="scientific">Abeliophyllum distichum</name>
    <dbReference type="NCBI Taxonomy" id="126358"/>
    <lineage>
        <taxon>Eukaryota</taxon>
        <taxon>Viridiplantae</taxon>
        <taxon>Streptophyta</taxon>
        <taxon>Embryophyta</taxon>
        <taxon>Tracheophyta</taxon>
        <taxon>Spermatophyta</taxon>
        <taxon>Magnoliopsida</taxon>
        <taxon>eudicotyledons</taxon>
        <taxon>Gunneridae</taxon>
        <taxon>Pentapetalae</taxon>
        <taxon>asterids</taxon>
        <taxon>lamiids</taxon>
        <taxon>Lamiales</taxon>
        <taxon>Oleaceae</taxon>
        <taxon>Forsythieae</taxon>
        <taxon>Abeliophyllum</taxon>
    </lineage>
</organism>
<dbReference type="AlphaFoldDB" id="A0ABD1PRH3"/>